<reference evidence="2 3" key="1">
    <citation type="submission" date="2016-03" db="EMBL/GenBank/DDBJ databases">
        <title>Choanephora cucurbitarum.</title>
        <authorList>
            <person name="Min B."/>
            <person name="Park H."/>
            <person name="Park J.-H."/>
            <person name="Shin H.-D."/>
            <person name="Choi I.-G."/>
        </authorList>
    </citation>
    <scope>NUCLEOTIDE SEQUENCE [LARGE SCALE GENOMIC DNA]</scope>
    <source>
        <strain evidence="2 3">KUS-F28377</strain>
    </source>
</reference>
<comment type="caution">
    <text evidence="2">The sequence shown here is derived from an EMBL/GenBank/DDBJ whole genome shotgun (WGS) entry which is preliminary data.</text>
</comment>
<dbReference type="InterPro" id="IPR018606">
    <property type="entry name" value="Arb1"/>
</dbReference>
<gene>
    <name evidence="2" type="primary">arb1</name>
    <name evidence="2" type="ORF">A0J61_05496</name>
</gene>
<dbReference type="FunCoup" id="A0A1C7NBJ3">
    <property type="interactions" value="2"/>
</dbReference>
<dbReference type="STRING" id="101091.A0A1C7NBJ3"/>
<feature type="compositionally biased region" description="Basic residues" evidence="1">
    <location>
        <begin position="68"/>
        <end position="77"/>
    </location>
</feature>
<proteinExistence type="predicted"/>
<accession>A0A1C7NBJ3</accession>
<keyword evidence="3" id="KW-1185">Reference proteome</keyword>
<dbReference type="GO" id="GO:0031047">
    <property type="term" value="P:regulatory ncRNA-mediated gene silencing"/>
    <property type="evidence" value="ECO:0007669"/>
    <property type="project" value="InterPro"/>
</dbReference>
<sequence length="432" mass="49772">MQDLQHQEDREKFIEDFLNQRDQQEDLYDDVEVIVQDGEQIEETIPSMPTELATPISLTQQAKSDDKKKKKKKKKSKSANLPEAGTELADDYVEKHAEDVIEDPFDPEHPLAQRVEYAIWKYRKNHKFSEEKRAIFDNYLRFGGIKTGPNMFLGRATSADTPDDPEAAVDFEAAKTAIDTVPDQEEEEGLEVNFTEVAQVYFGNAFIRQSRFTAMRDFIDAPILIDAFLRYLQIRNVAPEYADDIAGARAICALAKVQLPKCKQIIMQMPGAYNKACADYFGTSMADMDTSWMTETTLTIQKQYMSFLVDTVGTTSEDTKKKVQKRIKDPEQVHQTEKYEWVFVRIAEIAPFSASAAGDDLIQVVFENYQDTQEIYKIYLEKEIVEHMLVGMVTALTLCKLSNGEWYIEQARRLMPTFYMEDECMTEEDYDY</sequence>
<feature type="region of interest" description="Disordered" evidence="1">
    <location>
        <begin position="43"/>
        <end position="86"/>
    </location>
</feature>
<dbReference type="Proteomes" id="UP000093000">
    <property type="component" value="Unassembled WGS sequence"/>
</dbReference>
<organism evidence="2 3">
    <name type="scientific">Choanephora cucurbitarum</name>
    <dbReference type="NCBI Taxonomy" id="101091"/>
    <lineage>
        <taxon>Eukaryota</taxon>
        <taxon>Fungi</taxon>
        <taxon>Fungi incertae sedis</taxon>
        <taxon>Mucoromycota</taxon>
        <taxon>Mucoromycotina</taxon>
        <taxon>Mucoromycetes</taxon>
        <taxon>Mucorales</taxon>
        <taxon>Mucorineae</taxon>
        <taxon>Choanephoraceae</taxon>
        <taxon>Choanephoroideae</taxon>
        <taxon>Choanephora</taxon>
    </lineage>
</organism>
<dbReference type="GO" id="GO:0033167">
    <property type="term" value="C:ARC complex"/>
    <property type="evidence" value="ECO:0007669"/>
    <property type="project" value="InterPro"/>
</dbReference>
<evidence type="ECO:0000313" key="3">
    <source>
        <dbReference type="Proteomes" id="UP000093000"/>
    </source>
</evidence>
<name>A0A1C7NBJ3_9FUNG</name>
<dbReference type="InParanoid" id="A0A1C7NBJ3"/>
<protein>
    <submittedName>
        <fullName evidence="2">Argonaute-binding protein 1</fullName>
    </submittedName>
</protein>
<dbReference type="EMBL" id="LUGH01000297">
    <property type="protein sequence ID" value="OBZ86453.1"/>
    <property type="molecule type" value="Genomic_DNA"/>
</dbReference>
<dbReference type="Pfam" id="PF09692">
    <property type="entry name" value="Arb1"/>
    <property type="match status" value="2"/>
</dbReference>
<evidence type="ECO:0000313" key="2">
    <source>
        <dbReference type="EMBL" id="OBZ86453.1"/>
    </source>
</evidence>
<dbReference type="AlphaFoldDB" id="A0A1C7NBJ3"/>
<dbReference type="OrthoDB" id="435402at2759"/>
<evidence type="ECO:0000256" key="1">
    <source>
        <dbReference type="SAM" id="MobiDB-lite"/>
    </source>
</evidence>